<organism evidence="1 2">
    <name type="scientific">Legionella pneumophila</name>
    <dbReference type="NCBI Taxonomy" id="446"/>
    <lineage>
        <taxon>Bacteria</taxon>
        <taxon>Pseudomonadati</taxon>
        <taxon>Pseudomonadota</taxon>
        <taxon>Gammaproteobacteria</taxon>
        <taxon>Legionellales</taxon>
        <taxon>Legionellaceae</taxon>
        <taxon>Legionella</taxon>
    </lineage>
</organism>
<dbReference type="GO" id="GO:0016757">
    <property type="term" value="F:glycosyltransferase activity"/>
    <property type="evidence" value="ECO:0007669"/>
    <property type="project" value="UniProtKB-KW"/>
</dbReference>
<keyword evidence="1" id="KW-0328">Glycosyltransferase</keyword>
<evidence type="ECO:0000313" key="1">
    <source>
        <dbReference type="EMBL" id="PPK31576.1"/>
    </source>
</evidence>
<dbReference type="SUPFAM" id="SSF53271">
    <property type="entry name" value="PRTase-like"/>
    <property type="match status" value="1"/>
</dbReference>
<accession>A0A2S6F2E9</accession>
<keyword evidence="1" id="KW-0808">Transferase</keyword>
<reference evidence="1 2" key="1">
    <citation type="submission" date="2018-02" db="EMBL/GenBank/DDBJ databases">
        <title>Draft genome sequences of four Legionella pneumophila clinical strains isolated in Ontario.</title>
        <authorList>
            <person name="Fortuna A."/>
            <person name="Ramnarine R."/>
            <person name="Li A."/>
            <person name="Frantz C."/>
            <person name="Mallo G."/>
        </authorList>
    </citation>
    <scope>NUCLEOTIDE SEQUENCE [LARGE SCALE GENOMIC DNA]</scope>
    <source>
        <strain evidence="1 2">LG61</strain>
    </source>
</reference>
<dbReference type="OrthoDB" id="9810066at2"/>
<dbReference type="AlphaFoldDB" id="A0A2S6F2E9"/>
<dbReference type="Gene3D" id="3.40.50.2020">
    <property type="match status" value="1"/>
</dbReference>
<dbReference type="EMBL" id="PQWY01000010">
    <property type="protein sequence ID" value="PPK31576.1"/>
    <property type="molecule type" value="Genomic_DNA"/>
</dbReference>
<gene>
    <name evidence="1" type="ORF">C3928_05965</name>
</gene>
<comment type="caution">
    <text evidence="1">The sequence shown here is derived from an EMBL/GenBank/DDBJ whole genome shotgun (WGS) entry which is preliminary data.</text>
</comment>
<dbReference type="Proteomes" id="UP000239239">
    <property type="component" value="Unassembled WGS sequence"/>
</dbReference>
<evidence type="ECO:0000313" key="2">
    <source>
        <dbReference type="Proteomes" id="UP000239239"/>
    </source>
</evidence>
<dbReference type="Gene3D" id="3.30.1310.20">
    <property type="entry name" value="PRTase-like"/>
    <property type="match status" value="1"/>
</dbReference>
<dbReference type="InterPro" id="IPR029057">
    <property type="entry name" value="PRTase-like"/>
</dbReference>
<dbReference type="InterPro" id="IPR000836">
    <property type="entry name" value="PRTase_dom"/>
</dbReference>
<sequence>MSREMERFQDRYQAGQLLGYKLKSYANRNDVIVLALPRGGVPVAAMISEVINAPLDLMIVRKLGVPGHEELAFGALASNKITVYNEELLQYLQLSQKDINQVISQEENELARRNRTYRGDKPFPDLKNKIVILVDDGIATGASMRVAVLALRKESPKKIIVAVPVAPEDMNDIMKNVADEYVCLISPLSFNAVGLWYEDFSQTEDEEVLYLLNKSYGRSL</sequence>
<dbReference type="CDD" id="cd06223">
    <property type="entry name" value="PRTases_typeI"/>
    <property type="match status" value="1"/>
</dbReference>
<proteinExistence type="predicted"/>
<dbReference type="Pfam" id="PF00156">
    <property type="entry name" value="Pribosyltran"/>
    <property type="match status" value="1"/>
</dbReference>
<protein>
    <submittedName>
        <fullName evidence="1">Phosphoribosyltransferase</fullName>
    </submittedName>
</protein>
<name>A0A2S6F2E9_LEGPN</name>